<evidence type="ECO:0000256" key="1">
    <source>
        <dbReference type="SAM" id="MobiDB-lite"/>
    </source>
</evidence>
<feature type="region of interest" description="Disordered" evidence="1">
    <location>
        <begin position="237"/>
        <end position="279"/>
    </location>
</feature>
<comment type="caution">
    <text evidence="2">The sequence shown here is derived from an EMBL/GenBank/DDBJ whole genome shotgun (WGS) entry which is preliminary data.</text>
</comment>
<keyword evidence="3" id="KW-1185">Reference proteome</keyword>
<feature type="compositionally biased region" description="Basic and acidic residues" evidence="1">
    <location>
        <begin position="246"/>
        <end position="257"/>
    </location>
</feature>
<protein>
    <submittedName>
        <fullName evidence="2">Uncharacterized protein</fullName>
    </submittedName>
</protein>
<sequence length="373" mass="43421">MTLREPKHRLMDFDDKVMVPTRKKRCEQAVAFARMKEEDKLEKVDLCHFFKCPREIRDMIYDNLWKQTPFMRIAWEAEDNDFGPMGVKICALYDSWPDVPKGPKQPLPQWLLASKQMIAEGIKQFQDHSVWSVFTPYSLSGEYRLQSLLHPATAKHLVVYLDSLCTVYHLEAYPDDIKRKWITGRKVSLEPLYDLLLPNEDGKPRLRVLEFRSPVRYLKLGYHPHLYSFLKAIEEPSGDEDEEHELEDRDQHEQKEDEAGESSDAGHDDDPRESPDGDIFDLSCLEPPARISDSLSAFHMRLRFKDIYSDNAALPSAAESVMYNGIFKLGSSMVGQDYRFRVFVTLEKRHRTGEPCLGQRLQFKRECVRTSAE</sequence>
<gene>
    <name evidence="2" type="ORF">SLS60_009422</name>
</gene>
<dbReference type="EMBL" id="JAKJXO020000015">
    <property type="protein sequence ID" value="KAL1595733.1"/>
    <property type="molecule type" value="Genomic_DNA"/>
</dbReference>
<name>A0ABR3QU86_9PLEO</name>
<organism evidence="2 3">
    <name type="scientific">Paraconiothyrium brasiliense</name>
    <dbReference type="NCBI Taxonomy" id="300254"/>
    <lineage>
        <taxon>Eukaryota</taxon>
        <taxon>Fungi</taxon>
        <taxon>Dikarya</taxon>
        <taxon>Ascomycota</taxon>
        <taxon>Pezizomycotina</taxon>
        <taxon>Dothideomycetes</taxon>
        <taxon>Pleosporomycetidae</taxon>
        <taxon>Pleosporales</taxon>
        <taxon>Massarineae</taxon>
        <taxon>Didymosphaeriaceae</taxon>
        <taxon>Paraconiothyrium</taxon>
    </lineage>
</organism>
<reference evidence="2 3" key="1">
    <citation type="submission" date="2024-02" db="EMBL/GenBank/DDBJ databases">
        <title>De novo assembly and annotation of 12 fungi associated with fruit tree decline syndrome in Ontario, Canada.</title>
        <authorList>
            <person name="Sulman M."/>
            <person name="Ellouze W."/>
            <person name="Ilyukhin E."/>
        </authorList>
    </citation>
    <scope>NUCLEOTIDE SEQUENCE [LARGE SCALE GENOMIC DNA]</scope>
    <source>
        <strain evidence="2 3">M42-189</strain>
    </source>
</reference>
<accession>A0ABR3QU86</accession>
<dbReference type="Proteomes" id="UP001521785">
    <property type="component" value="Unassembled WGS sequence"/>
</dbReference>
<feature type="compositionally biased region" description="Basic and acidic residues" evidence="1">
    <location>
        <begin position="264"/>
        <end position="275"/>
    </location>
</feature>
<evidence type="ECO:0000313" key="2">
    <source>
        <dbReference type="EMBL" id="KAL1595733.1"/>
    </source>
</evidence>
<evidence type="ECO:0000313" key="3">
    <source>
        <dbReference type="Proteomes" id="UP001521785"/>
    </source>
</evidence>
<proteinExistence type="predicted"/>